<feature type="domain" description="KAP NTPase" evidence="1">
    <location>
        <begin position="29"/>
        <end position="239"/>
    </location>
</feature>
<dbReference type="EMBL" id="CU207211">
    <property type="protein sequence ID" value="CAL62380.1"/>
    <property type="molecule type" value="Genomic_DNA"/>
</dbReference>
<dbReference type="SUPFAM" id="SSF52540">
    <property type="entry name" value="P-loop containing nucleoside triphosphate hydrolases"/>
    <property type="match status" value="1"/>
</dbReference>
<gene>
    <name evidence="2" type="ordered locus">HEAR2246</name>
</gene>
<proteinExistence type="predicted"/>
<sequence>MPQVTNTSSSALNGDRALQHGDTDTLGFRDVALQIATALADRASDGGLVVGVEGAWGSGKSSLLFLIEEELGKLPKEIRPTIINFRPWLVGNRDALLKNLFSSLRKAIDQVASAAGDSSGKVDAKAKEAVAALRKFTVALSKAGALVEVAGDVTAFAPMKWAGKGLTALRNIGKEKPDEPVLDELKEKLIKSLRDLGHRFIVTIDDVDRLEPKEVIEILRLTRSVADFPNVIYLLSYDSVACPQTERHRIKLTELAVQSQLG</sequence>
<protein>
    <recommendedName>
        <fullName evidence="1">KAP NTPase domain-containing protein</fullName>
    </recommendedName>
</protein>
<dbReference type="eggNOG" id="COG4928">
    <property type="taxonomic scope" value="Bacteria"/>
</dbReference>
<dbReference type="Pfam" id="PF07693">
    <property type="entry name" value="KAP_NTPase"/>
    <property type="match status" value="1"/>
</dbReference>
<dbReference type="STRING" id="204773.HEAR2246"/>
<dbReference type="AlphaFoldDB" id="A4G793"/>
<name>A4G793_HERAR</name>
<dbReference type="OrthoDB" id="8708627at2"/>
<dbReference type="InterPro" id="IPR011646">
    <property type="entry name" value="KAP_P-loop"/>
</dbReference>
<dbReference type="Proteomes" id="UP000006697">
    <property type="component" value="Chromosome"/>
</dbReference>
<evidence type="ECO:0000259" key="1">
    <source>
        <dbReference type="Pfam" id="PF07693"/>
    </source>
</evidence>
<reference evidence="2 3" key="1">
    <citation type="journal article" date="2007" name="PLoS Genet.">
        <title>A tale of two oxidation states: bacterial colonization of arsenic-rich environments.</title>
        <authorList>
            <person name="Muller D."/>
            <person name="Medigue C."/>
            <person name="Koechler S."/>
            <person name="Barbe V."/>
            <person name="Barakat M."/>
            <person name="Talla E."/>
            <person name="Bonnefoy V."/>
            <person name="Krin E."/>
            <person name="Arsene-Ploetze F."/>
            <person name="Carapito C."/>
            <person name="Chandler M."/>
            <person name="Cournoyer B."/>
            <person name="Cruveiller S."/>
            <person name="Dossat C."/>
            <person name="Duval S."/>
            <person name="Heymann M."/>
            <person name="Leize E."/>
            <person name="Lieutaud A."/>
            <person name="Lievremont D."/>
            <person name="Makita Y."/>
            <person name="Mangenot S."/>
            <person name="Nitschke W."/>
            <person name="Ortet P."/>
            <person name="Perdrial N."/>
            <person name="Schoepp B."/>
            <person name="Siguier N."/>
            <person name="Simeonova D.D."/>
            <person name="Rouy Z."/>
            <person name="Segurens B."/>
            <person name="Turlin E."/>
            <person name="Vallenet D."/>
            <person name="Van Dorsselaer A."/>
            <person name="Weiss S."/>
            <person name="Weissenbach J."/>
            <person name="Lett M.C."/>
            <person name="Danchin A."/>
            <person name="Bertin P.N."/>
        </authorList>
    </citation>
    <scope>NUCLEOTIDE SEQUENCE [LARGE SCALE GENOMIC DNA]</scope>
    <source>
        <strain evidence="3">ULPAs1</strain>
    </source>
</reference>
<organism evidence="2 3">
    <name type="scientific">Herminiimonas arsenicoxydans</name>
    <dbReference type="NCBI Taxonomy" id="204773"/>
    <lineage>
        <taxon>Bacteria</taxon>
        <taxon>Pseudomonadati</taxon>
        <taxon>Pseudomonadota</taxon>
        <taxon>Betaproteobacteria</taxon>
        <taxon>Burkholderiales</taxon>
        <taxon>Oxalobacteraceae</taxon>
        <taxon>Herminiimonas</taxon>
    </lineage>
</organism>
<dbReference type="InterPro" id="IPR027417">
    <property type="entry name" value="P-loop_NTPase"/>
</dbReference>
<dbReference type="KEGG" id="har:HEAR2246"/>
<evidence type="ECO:0000313" key="2">
    <source>
        <dbReference type="EMBL" id="CAL62380.1"/>
    </source>
</evidence>
<evidence type="ECO:0000313" key="3">
    <source>
        <dbReference type="Proteomes" id="UP000006697"/>
    </source>
</evidence>
<keyword evidence="3" id="KW-1185">Reference proteome</keyword>
<accession>A4G793</accession>
<dbReference type="HOGENOM" id="CLU_1060773_0_0_4"/>
<dbReference type="Gene3D" id="3.40.50.300">
    <property type="entry name" value="P-loop containing nucleotide triphosphate hydrolases"/>
    <property type="match status" value="1"/>
</dbReference>